<evidence type="ECO:0000259" key="1">
    <source>
        <dbReference type="Pfam" id="PF02579"/>
    </source>
</evidence>
<dbReference type="Proteomes" id="UP000190852">
    <property type="component" value="Unassembled WGS sequence"/>
</dbReference>
<gene>
    <name evidence="2" type="ORF">SAMN05660349_00457</name>
</gene>
<evidence type="ECO:0000313" key="2">
    <source>
        <dbReference type="EMBL" id="SKB30187.1"/>
    </source>
</evidence>
<dbReference type="Pfam" id="PF02579">
    <property type="entry name" value="Nitro_FeMo-Co"/>
    <property type="match status" value="1"/>
</dbReference>
<accession>A0A1T5A608</accession>
<proteinExistence type="predicted"/>
<dbReference type="AlphaFoldDB" id="A0A1T5A608"/>
<dbReference type="PANTHER" id="PTHR42983">
    <property type="entry name" value="DINITROGENASE IRON-MOLYBDENUM COFACTOR PROTEIN-RELATED"/>
    <property type="match status" value="1"/>
</dbReference>
<dbReference type="InterPro" id="IPR036105">
    <property type="entry name" value="DiNase_FeMo-co_biosyn_sf"/>
</dbReference>
<evidence type="ECO:0000313" key="3">
    <source>
        <dbReference type="Proteomes" id="UP000190852"/>
    </source>
</evidence>
<dbReference type="PANTHER" id="PTHR42983:SF1">
    <property type="entry name" value="IRON-MOLYBDENUM PROTEIN"/>
    <property type="match status" value="1"/>
</dbReference>
<dbReference type="SUPFAM" id="SSF53146">
    <property type="entry name" value="Nitrogenase accessory factor-like"/>
    <property type="match status" value="1"/>
</dbReference>
<dbReference type="Gene3D" id="3.30.420.130">
    <property type="entry name" value="Dinitrogenase iron-molybdenum cofactor biosynthesis domain"/>
    <property type="match status" value="1"/>
</dbReference>
<keyword evidence="3" id="KW-1185">Reference proteome</keyword>
<feature type="domain" description="Dinitrogenase iron-molybdenum cofactor biosynthesis" evidence="1">
    <location>
        <begin position="13"/>
        <end position="103"/>
    </location>
</feature>
<reference evidence="3" key="1">
    <citation type="submission" date="2017-02" db="EMBL/GenBank/DDBJ databases">
        <authorList>
            <person name="Varghese N."/>
            <person name="Submissions S."/>
        </authorList>
    </citation>
    <scope>NUCLEOTIDE SEQUENCE [LARGE SCALE GENOMIC DNA]</scope>
    <source>
        <strain evidence="3">DSM 24967</strain>
    </source>
</reference>
<organism evidence="2 3">
    <name type="scientific">Parabacteroides chartae</name>
    <dbReference type="NCBI Taxonomy" id="1037355"/>
    <lineage>
        <taxon>Bacteria</taxon>
        <taxon>Pseudomonadati</taxon>
        <taxon>Bacteroidota</taxon>
        <taxon>Bacteroidia</taxon>
        <taxon>Bacteroidales</taxon>
        <taxon>Tannerellaceae</taxon>
        <taxon>Parabacteroides</taxon>
    </lineage>
</organism>
<name>A0A1T5A608_9BACT</name>
<dbReference type="InterPro" id="IPR003731">
    <property type="entry name" value="Di-Nase_FeMo-co_biosynth"/>
</dbReference>
<sequence length="106" mass="11725">MIIAITSTDNNLEGTIDSRFGRCSFFAFYDTESSTTEFMVNPNKDCDEGAGPASVQFIASNDVKRVISGEFGMKIKSLFVELGIKASIEKDTTKKIKEIIESIKKE</sequence>
<dbReference type="RefSeq" id="WP_079682184.1">
    <property type="nucleotide sequence ID" value="NZ_FUYQ01000002.1"/>
</dbReference>
<protein>
    <submittedName>
        <fullName evidence="2">Predicted Fe-Mo cluster-binding protein, NifX family</fullName>
    </submittedName>
</protein>
<dbReference type="EMBL" id="FUYQ01000002">
    <property type="protein sequence ID" value="SKB30187.1"/>
    <property type="molecule type" value="Genomic_DNA"/>
</dbReference>